<organism evidence="9 10">
    <name type="scientific">Castilleja foliolosa</name>
    <dbReference type="NCBI Taxonomy" id="1961234"/>
    <lineage>
        <taxon>Eukaryota</taxon>
        <taxon>Viridiplantae</taxon>
        <taxon>Streptophyta</taxon>
        <taxon>Embryophyta</taxon>
        <taxon>Tracheophyta</taxon>
        <taxon>Spermatophyta</taxon>
        <taxon>Magnoliopsida</taxon>
        <taxon>eudicotyledons</taxon>
        <taxon>Gunneridae</taxon>
        <taxon>Pentapetalae</taxon>
        <taxon>asterids</taxon>
        <taxon>lamiids</taxon>
        <taxon>Lamiales</taxon>
        <taxon>Orobanchaceae</taxon>
        <taxon>Pedicularideae</taxon>
        <taxon>Castillejinae</taxon>
        <taxon>Castilleja</taxon>
    </lineage>
</organism>
<name>A0ABD3CC91_9LAMI</name>
<dbReference type="InterPro" id="IPR000571">
    <property type="entry name" value="Znf_CCCH"/>
</dbReference>
<dbReference type="InterPro" id="IPR036855">
    <property type="entry name" value="Znf_CCCH_sf"/>
</dbReference>
<evidence type="ECO:0000313" key="10">
    <source>
        <dbReference type="Proteomes" id="UP001632038"/>
    </source>
</evidence>
<dbReference type="PANTHER" id="PTHR12506:SF50">
    <property type="entry name" value="ZINC FINGER CCCH DOMAIN-CONTAINING PROTEIN 26"/>
    <property type="match status" value="1"/>
</dbReference>
<feature type="compositionally biased region" description="Low complexity" evidence="7">
    <location>
        <begin position="257"/>
        <end position="269"/>
    </location>
</feature>
<feature type="domain" description="C3H1-type" evidence="8">
    <location>
        <begin position="175"/>
        <end position="198"/>
    </location>
</feature>
<dbReference type="AlphaFoldDB" id="A0ABD3CC91"/>
<dbReference type="InterPro" id="IPR019335">
    <property type="entry name" value="COG7"/>
</dbReference>
<keyword evidence="1 6" id="KW-0479">Metal-binding</keyword>
<feature type="domain" description="C3H1-type" evidence="8">
    <location>
        <begin position="224"/>
        <end position="252"/>
    </location>
</feature>
<sequence>MFMCYHPYGVFKQRYGQMECGVLFGGVAGFDLRGVSTRIIGVQGVELSGLVRRMEETIPQVILLLEAASERCMSFSCGSEVDELILALDDATIHYISTLQGNLKSLSAVCVVDVTVDTVGAKKDTGSDRKETASHARKVGFTSTEEEWSFVQGALQILTVSDCLTSRISVFEASLSYFYMKTGICKFGITCKFNHPIDRSKPQAPGTDSQQDNVKLTLAGLPRREGAVHCPYYMKTGTCKFGATCKFDHPPPGEVMAAATTQQTSSPAAGEEEKEGKEDGDD</sequence>
<proteinExistence type="predicted"/>
<evidence type="ECO:0000256" key="5">
    <source>
        <dbReference type="ARBA" id="ARBA00023125"/>
    </source>
</evidence>
<evidence type="ECO:0000256" key="7">
    <source>
        <dbReference type="SAM" id="MobiDB-lite"/>
    </source>
</evidence>
<evidence type="ECO:0000256" key="3">
    <source>
        <dbReference type="ARBA" id="ARBA00022771"/>
    </source>
</evidence>
<dbReference type="InterPro" id="IPR050974">
    <property type="entry name" value="Plant_ZF_CCCH"/>
</dbReference>
<dbReference type="GO" id="GO:0003677">
    <property type="term" value="F:DNA binding"/>
    <property type="evidence" value="ECO:0007669"/>
    <property type="project" value="UniProtKB-KW"/>
</dbReference>
<dbReference type="GO" id="GO:0008270">
    <property type="term" value="F:zinc ion binding"/>
    <property type="evidence" value="ECO:0007669"/>
    <property type="project" value="UniProtKB-KW"/>
</dbReference>
<keyword evidence="2" id="KW-0677">Repeat</keyword>
<dbReference type="PANTHER" id="PTHR12506">
    <property type="entry name" value="PROTEIN PHOSPHATASE RELATED"/>
    <property type="match status" value="1"/>
</dbReference>
<feature type="region of interest" description="Disordered" evidence="7">
    <location>
        <begin position="252"/>
        <end position="282"/>
    </location>
</feature>
<dbReference type="Proteomes" id="UP001632038">
    <property type="component" value="Unassembled WGS sequence"/>
</dbReference>
<dbReference type="FunFam" id="4.10.1000.10:FF:000033">
    <property type="entry name" value="zinc finger CCCH domain-containing protein 37"/>
    <property type="match status" value="1"/>
</dbReference>
<dbReference type="Gene3D" id="4.10.1000.10">
    <property type="entry name" value="Zinc finger, CCCH-type"/>
    <property type="match status" value="1"/>
</dbReference>
<accession>A0ABD3CC91</accession>
<evidence type="ECO:0000259" key="8">
    <source>
        <dbReference type="PROSITE" id="PS50103"/>
    </source>
</evidence>
<evidence type="ECO:0000256" key="4">
    <source>
        <dbReference type="ARBA" id="ARBA00022833"/>
    </source>
</evidence>
<protein>
    <submittedName>
        <fullName evidence="9">Golgi transport complex subunit 7</fullName>
    </submittedName>
</protein>
<keyword evidence="4 6" id="KW-0862">Zinc</keyword>
<dbReference type="SUPFAM" id="SSF90229">
    <property type="entry name" value="CCCH zinc finger"/>
    <property type="match status" value="1"/>
</dbReference>
<comment type="caution">
    <text evidence="9">The sequence shown here is derived from an EMBL/GenBank/DDBJ whole genome shotgun (WGS) entry which is preliminary data.</text>
</comment>
<dbReference type="Pfam" id="PF10191">
    <property type="entry name" value="COG7"/>
    <property type="match status" value="1"/>
</dbReference>
<dbReference type="SMART" id="SM00356">
    <property type="entry name" value="ZnF_C3H1"/>
    <property type="match status" value="2"/>
</dbReference>
<feature type="zinc finger region" description="C3H1-type" evidence="6">
    <location>
        <begin position="224"/>
        <end position="252"/>
    </location>
</feature>
<dbReference type="EMBL" id="JAVIJP010000039">
    <property type="protein sequence ID" value="KAL3627179.1"/>
    <property type="molecule type" value="Genomic_DNA"/>
</dbReference>
<feature type="compositionally biased region" description="Acidic residues" evidence="7">
    <location>
        <begin position="270"/>
        <end position="282"/>
    </location>
</feature>
<keyword evidence="5" id="KW-0238">DNA-binding</keyword>
<keyword evidence="3 6" id="KW-0863">Zinc-finger</keyword>
<reference evidence="10" key="1">
    <citation type="journal article" date="2024" name="IScience">
        <title>Strigolactones Initiate the Formation of Haustorium-like Structures in Castilleja.</title>
        <authorList>
            <person name="Buerger M."/>
            <person name="Peterson D."/>
            <person name="Chory J."/>
        </authorList>
    </citation>
    <scope>NUCLEOTIDE SEQUENCE [LARGE SCALE GENOMIC DNA]</scope>
</reference>
<evidence type="ECO:0000256" key="6">
    <source>
        <dbReference type="PROSITE-ProRule" id="PRU00723"/>
    </source>
</evidence>
<gene>
    <name evidence="9" type="primary">COG7_3</name>
    <name evidence="9" type="ORF">CASFOL_028542</name>
</gene>
<evidence type="ECO:0000313" key="9">
    <source>
        <dbReference type="EMBL" id="KAL3627179.1"/>
    </source>
</evidence>
<dbReference type="Pfam" id="PF00642">
    <property type="entry name" value="zf-CCCH"/>
    <property type="match status" value="2"/>
</dbReference>
<keyword evidence="10" id="KW-1185">Reference proteome</keyword>
<dbReference type="GO" id="GO:0003729">
    <property type="term" value="F:mRNA binding"/>
    <property type="evidence" value="ECO:0007669"/>
    <property type="project" value="UniProtKB-ARBA"/>
</dbReference>
<feature type="zinc finger region" description="C3H1-type" evidence="6">
    <location>
        <begin position="175"/>
        <end position="198"/>
    </location>
</feature>
<evidence type="ECO:0000256" key="1">
    <source>
        <dbReference type="ARBA" id="ARBA00022723"/>
    </source>
</evidence>
<evidence type="ECO:0000256" key="2">
    <source>
        <dbReference type="ARBA" id="ARBA00022737"/>
    </source>
</evidence>
<dbReference type="PROSITE" id="PS50103">
    <property type="entry name" value="ZF_C3H1"/>
    <property type="match status" value="2"/>
</dbReference>